<feature type="domain" description="DUF4954" evidence="1">
    <location>
        <begin position="33"/>
        <end position="407"/>
    </location>
</feature>
<protein>
    <submittedName>
        <fullName evidence="2">Uncharacterized protein DUF4954</fullName>
    </submittedName>
</protein>
<accession>A0A2M9A6A2</accession>
<dbReference type="InterPro" id="IPR011004">
    <property type="entry name" value="Trimer_LpxA-like_sf"/>
</dbReference>
<proteinExistence type="predicted"/>
<dbReference type="Gene3D" id="2.160.10.10">
    <property type="entry name" value="Hexapeptide repeat proteins"/>
    <property type="match status" value="1"/>
</dbReference>
<dbReference type="RefSeq" id="WP_100425239.1">
    <property type="nucleotide sequence ID" value="NZ_PGEX01000001.1"/>
</dbReference>
<evidence type="ECO:0000313" key="3">
    <source>
        <dbReference type="Proteomes" id="UP000231134"/>
    </source>
</evidence>
<dbReference type="OrthoDB" id="9808076at2"/>
<name>A0A2M9A6A2_9BACT</name>
<dbReference type="AlphaFoldDB" id="A0A2M9A6A2"/>
<evidence type="ECO:0000259" key="1">
    <source>
        <dbReference type="Pfam" id="PF16314"/>
    </source>
</evidence>
<reference evidence="2 3" key="1">
    <citation type="submission" date="2017-11" db="EMBL/GenBank/DDBJ databases">
        <title>Animal gut microbial communities from fecal samples from Wisconsin, USA.</title>
        <authorList>
            <person name="Neumann A."/>
        </authorList>
    </citation>
    <scope>NUCLEOTIDE SEQUENCE [LARGE SCALE GENOMIC DNA]</scope>
    <source>
        <strain evidence="2 3">UWS3</strain>
    </source>
</reference>
<dbReference type="SUPFAM" id="SSF51161">
    <property type="entry name" value="Trimeric LpxA-like enzymes"/>
    <property type="match status" value="1"/>
</dbReference>
<comment type="caution">
    <text evidence="2">The sequence shown here is derived from an EMBL/GenBank/DDBJ whole genome shotgun (WGS) entry which is preliminary data.</text>
</comment>
<dbReference type="InterPro" id="IPR032533">
    <property type="entry name" value="DUF4954"/>
</dbReference>
<evidence type="ECO:0000313" key="2">
    <source>
        <dbReference type="EMBL" id="PJJ41246.1"/>
    </source>
</evidence>
<keyword evidence="3" id="KW-1185">Reference proteome</keyword>
<dbReference type="Pfam" id="PF16314">
    <property type="entry name" value="DUF4954"/>
    <property type="match status" value="1"/>
</dbReference>
<gene>
    <name evidence="2" type="ORF">BGX16_1206</name>
</gene>
<dbReference type="Proteomes" id="UP000231134">
    <property type="component" value="Unassembled WGS sequence"/>
</dbReference>
<sequence>MQRLFKLKKALKASSMNSYAELFQTGRAAAKERALSPQEIETLEKNGNRSSDWSLVTVDMLFTPGRIFSSSFSGRVHLPAFYGTLLMPGDVAAPTGIYSSAIHDCWIENSLIHHASLMSNIWVSQGAVVQNVGSIVANGKSHYQIAAEVCVGNEMGGRPVRIFPDITPELVKMQLFTKTDAETMSAFVSQMNAWREEVLVPYGIVGKNAIVANTNIVRNSWIGEHVRIDGASKIRNTVVLGSLEEPTYIYDGVILENSCVQEGAKLHSTALLKDSVLMRRTKIGNKAIVNSSIICPCVHIDEAEVTHSFVGPLTQMHHHSLLIAAIWPEGHGNLGYGANVGSNHTSRMPDQEIMPGLGMFFGLGSSIKFPANFSESPYTVISTGVTASPQRLKFPFSLILPNNPRVHSVSPSLNELRPGWCYGKNAYAVARNAYKYAIRGKGFVAPEESQVLSDKNAILVVDALRRLQAAQIQEIYTEEDIPGLGSNYLKESSRHLAEIIYKGFLERYMLMKIFLATETDHTLLALNPNDVRKNFPGDLFKELIKDIPLPDTFSDLVKRLRVIEKQWSEAVVHGTDKDFVRGRRIFDDYDESHPIDQAFIDWEKARFEDFVRRSTVLLKELKVEG</sequence>
<dbReference type="EMBL" id="PGEX01000001">
    <property type="protein sequence ID" value="PJJ41246.1"/>
    <property type="molecule type" value="Genomic_DNA"/>
</dbReference>
<organism evidence="2 3">
    <name type="scientific">Hallerella succinigenes</name>
    <dbReference type="NCBI Taxonomy" id="1896222"/>
    <lineage>
        <taxon>Bacteria</taxon>
        <taxon>Pseudomonadati</taxon>
        <taxon>Fibrobacterota</taxon>
        <taxon>Fibrobacteria</taxon>
        <taxon>Fibrobacterales</taxon>
        <taxon>Fibrobacteraceae</taxon>
        <taxon>Hallerella</taxon>
    </lineage>
</organism>